<evidence type="ECO:0000313" key="2">
    <source>
        <dbReference type="Proteomes" id="UP001057402"/>
    </source>
</evidence>
<proteinExistence type="predicted"/>
<reference evidence="2" key="1">
    <citation type="journal article" date="2023" name="Front. Plant Sci.">
        <title>Chromosomal-level genome assembly of Melastoma candidum provides insights into trichome evolution.</title>
        <authorList>
            <person name="Zhong Y."/>
            <person name="Wu W."/>
            <person name="Sun C."/>
            <person name="Zou P."/>
            <person name="Liu Y."/>
            <person name="Dai S."/>
            <person name="Zhou R."/>
        </authorList>
    </citation>
    <scope>NUCLEOTIDE SEQUENCE [LARGE SCALE GENOMIC DNA]</scope>
</reference>
<evidence type="ECO:0000313" key="1">
    <source>
        <dbReference type="EMBL" id="KAI4312524.1"/>
    </source>
</evidence>
<keyword evidence="2" id="KW-1185">Reference proteome</keyword>
<comment type="caution">
    <text evidence="1">The sequence shown here is derived from an EMBL/GenBank/DDBJ whole genome shotgun (WGS) entry which is preliminary data.</text>
</comment>
<dbReference type="Proteomes" id="UP001057402">
    <property type="component" value="Chromosome 11"/>
</dbReference>
<accession>A0ACB9LMZ4</accession>
<organism evidence="1 2">
    <name type="scientific">Melastoma candidum</name>
    <dbReference type="NCBI Taxonomy" id="119954"/>
    <lineage>
        <taxon>Eukaryota</taxon>
        <taxon>Viridiplantae</taxon>
        <taxon>Streptophyta</taxon>
        <taxon>Embryophyta</taxon>
        <taxon>Tracheophyta</taxon>
        <taxon>Spermatophyta</taxon>
        <taxon>Magnoliopsida</taxon>
        <taxon>eudicotyledons</taxon>
        <taxon>Gunneridae</taxon>
        <taxon>Pentapetalae</taxon>
        <taxon>rosids</taxon>
        <taxon>malvids</taxon>
        <taxon>Myrtales</taxon>
        <taxon>Melastomataceae</taxon>
        <taxon>Melastomatoideae</taxon>
        <taxon>Melastomateae</taxon>
        <taxon>Melastoma</taxon>
    </lineage>
</organism>
<dbReference type="EMBL" id="CM042890">
    <property type="protein sequence ID" value="KAI4312524.1"/>
    <property type="molecule type" value="Genomic_DNA"/>
</dbReference>
<sequence length="106" mass="12451">MDDIAGHKQEKKRGQAISVVECYMKEHGDISEEEAKKELYARILEAWKDMNEECLRPHPTPMTLLTRILNLTKMVHVAYEDIDNYTHPETKFKEYIRCTIAEPLVM</sequence>
<protein>
    <submittedName>
        <fullName evidence="1">Uncharacterized protein</fullName>
    </submittedName>
</protein>
<gene>
    <name evidence="1" type="ORF">MLD38_037330</name>
</gene>
<name>A0ACB9LMZ4_9MYRT</name>